<reference evidence="2 3" key="1">
    <citation type="submission" date="2022-10" db="EMBL/GenBank/DDBJ databases">
        <title>WGS assembly of Paspalum vaginatum 540-79.</title>
        <authorList>
            <person name="Sun G."/>
            <person name="Wase N."/>
            <person name="Shu S."/>
            <person name="Jenkins J."/>
            <person name="Zhou B."/>
            <person name="Torres-Rodriguez J."/>
            <person name="Chen C."/>
            <person name="Sandor L."/>
            <person name="Plott C."/>
            <person name="Yoshinga Y."/>
            <person name="Daum C."/>
            <person name="Qi P."/>
            <person name="Barry K."/>
            <person name="Lipzen A."/>
            <person name="Berry L."/>
            <person name="Pedersen C."/>
            <person name="Gottilla T."/>
            <person name="Foltz A."/>
            <person name="Yu H."/>
            <person name="O'Malley R."/>
            <person name="Zhang C."/>
            <person name="Devos K."/>
            <person name="Sigmon B."/>
            <person name="Yu B."/>
            <person name="Obata T."/>
            <person name="Schmutz J."/>
            <person name="Schnable J."/>
        </authorList>
    </citation>
    <scope>NUCLEOTIDE SEQUENCE [LARGE SCALE GENOMIC DNA]</scope>
    <source>
        <strain evidence="3">cv. 540-79</strain>
    </source>
</reference>
<evidence type="ECO:0000256" key="1">
    <source>
        <dbReference type="SAM" id="MobiDB-lite"/>
    </source>
</evidence>
<organism evidence="2 3">
    <name type="scientific">Paspalum vaginatum</name>
    <name type="common">seashore paspalum</name>
    <dbReference type="NCBI Taxonomy" id="158149"/>
    <lineage>
        <taxon>Eukaryota</taxon>
        <taxon>Viridiplantae</taxon>
        <taxon>Streptophyta</taxon>
        <taxon>Embryophyta</taxon>
        <taxon>Tracheophyta</taxon>
        <taxon>Spermatophyta</taxon>
        <taxon>Magnoliopsida</taxon>
        <taxon>Liliopsida</taxon>
        <taxon>Poales</taxon>
        <taxon>Poaceae</taxon>
        <taxon>PACMAD clade</taxon>
        <taxon>Panicoideae</taxon>
        <taxon>Andropogonodae</taxon>
        <taxon>Paspaleae</taxon>
        <taxon>Paspalinae</taxon>
        <taxon>Paspalum</taxon>
    </lineage>
</organism>
<protein>
    <submittedName>
        <fullName evidence="2">Uncharacterized protein</fullName>
    </submittedName>
</protein>
<sequence>MQSLPFYDALDINQDNAGADGVDSAAPVAVVHDQPAAVLNVEGVDGKADAAAPDGDPLPDPSRADSSSTLANSATVLLSTTNEYTVRTTDVAC</sequence>
<evidence type="ECO:0000313" key="3">
    <source>
        <dbReference type="Proteomes" id="UP001164776"/>
    </source>
</evidence>
<name>A0A9W7X7M8_9POAL</name>
<accession>A0A9W7X7M8</accession>
<proteinExistence type="predicted"/>
<gene>
    <name evidence="2" type="ORF">BS78_K158000</name>
</gene>
<dbReference type="EMBL" id="MU630528">
    <property type="protein sequence ID" value="KAJ1253896.1"/>
    <property type="molecule type" value="Genomic_DNA"/>
</dbReference>
<dbReference type="Proteomes" id="UP001164776">
    <property type="component" value="Unassembled WGS sequence"/>
</dbReference>
<keyword evidence="3" id="KW-1185">Reference proteome</keyword>
<evidence type="ECO:0000313" key="2">
    <source>
        <dbReference type="EMBL" id="KAJ1253896.1"/>
    </source>
</evidence>
<comment type="caution">
    <text evidence="2">The sequence shown here is derived from an EMBL/GenBank/DDBJ whole genome shotgun (WGS) entry which is preliminary data.</text>
</comment>
<feature type="region of interest" description="Disordered" evidence="1">
    <location>
        <begin position="45"/>
        <end position="70"/>
    </location>
</feature>
<dbReference type="AlphaFoldDB" id="A0A9W7X7M8"/>